<dbReference type="PROSITE" id="PS50404">
    <property type="entry name" value="GST_NTER"/>
    <property type="match status" value="1"/>
</dbReference>
<accession>U4L6Y9</accession>
<dbReference type="InterPro" id="IPR004046">
    <property type="entry name" value="GST_C"/>
</dbReference>
<dbReference type="InterPro" id="IPR040079">
    <property type="entry name" value="Glutathione_S-Trfase"/>
</dbReference>
<dbReference type="SUPFAM" id="SSF47616">
    <property type="entry name" value="GST C-terminal domain-like"/>
    <property type="match status" value="1"/>
</dbReference>
<evidence type="ECO:0000313" key="6">
    <source>
        <dbReference type="Proteomes" id="UP000018144"/>
    </source>
</evidence>
<dbReference type="AlphaFoldDB" id="U4L6Y9"/>
<evidence type="ECO:0000259" key="4">
    <source>
        <dbReference type="PROSITE" id="PS50405"/>
    </source>
</evidence>
<keyword evidence="5" id="KW-0808">Transferase</keyword>
<sequence>MADTAAIQTFTEENPQFTLYSHDTGPNGFKVAELLSELGLTYKTVFLDFGNGPNGMKTPFFENLNPNGRIPAIVDHANGDFVLWESIAIILYILKKYDTEYKFWAKSIEDQALIEQWMLYQATGQGPYLGQAMWFTHYHPEKVQSAMTRYTDETRRVLGIVEKQLSREGSNGWIVLGRITAADISFLHWWCLAFRIGIEIETEFPVVHAWMEKLKAREGVAKGMTGAQFPKGEVEIKGLN</sequence>
<gene>
    <name evidence="5" type="ORF">PCON_07971</name>
</gene>
<comment type="similarity">
    <text evidence="1 2">Belongs to the GST superfamily.</text>
</comment>
<dbReference type="Gene3D" id="1.20.1050.130">
    <property type="match status" value="1"/>
</dbReference>
<dbReference type="InterPro" id="IPR010987">
    <property type="entry name" value="Glutathione-S-Trfase_C-like"/>
</dbReference>
<dbReference type="SFLD" id="SFLDS00019">
    <property type="entry name" value="Glutathione_Transferase_(cytos"/>
    <property type="match status" value="1"/>
</dbReference>
<dbReference type="InterPro" id="IPR036249">
    <property type="entry name" value="Thioredoxin-like_sf"/>
</dbReference>
<evidence type="ECO:0000256" key="1">
    <source>
        <dbReference type="ARBA" id="ARBA00007409"/>
    </source>
</evidence>
<dbReference type="eggNOG" id="KOG0867">
    <property type="taxonomic scope" value="Eukaryota"/>
</dbReference>
<evidence type="ECO:0000313" key="5">
    <source>
        <dbReference type="EMBL" id="CCX08378.1"/>
    </source>
</evidence>
<evidence type="ECO:0000256" key="2">
    <source>
        <dbReference type="RuleBase" id="RU003494"/>
    </source>
</evidence>
<dbReference type="OMA" id="KDPEYTS"/>
<dbReference type="Proteomes" id="UP000018144">
    <property type="component" value="Unassembled WGS sequence"/>
</dbReference>
<dbReference type="InterPro" id="IPR036282">
    <property type="entry name" value="Glutathione-S-Trfase_C_sf"/>
</dbReference>
<dbReference type="Pfam" id="PF00043">
    <property type="entry name" value="GST_C"/>
    <property type="match status" value="1"/>
</dbReference>
<dbReference type="SFLD" id="SFLDG01151">
    <property type="entry name" value="Main.2:_Nu-like"/>
    <property type="match status" value="1"/>
</dbReference>
<name>U4L6Y9_PYROM</name>
<dbReference type="OrthoDB" id="422574at2759"/>
<protein>
    <submittedName>
        <fullName evidence="5">Similar to Glutathione S-transferase 1 acc. no. Q9Y7Q2</fullName>
    </submittedName>
</protein>
<dbReference type="PANTHER" id="PTHR44051:SF3">
    <property type="entry name" value="TRANSCRIPTIONAL REGULATOR URE2"/>
    <property type="match status" value="1"/>
</dbReference>
<keyword evidence="6" id="KW-1185">Reference proteome</keyword>
<dbReference type="InterPro" id="IPR004045">
    <property type="entry name" value="Glutathione_S-Trfase_N"/>
</dbReference>
<dbReference type="Pfam" id="PF02798">
    <property type="entry name" value="GST_N"/>
    <property type="match status" value="1"/>
</dbReference>
<dbReference type="PANTHER" id="PTHR44051">
    <property type="entry name" value="GLUTATHIONE S-TRANSFERASE-RELATED"/>
    <property type="match status" value="1"/>
</dbReference>
<organism evidence="5 6">
    <name type="scientific">Pyronema omphalodes (strain CBS 100304)</name>
    <name type="common">Pyronema confluens</name>
    <dbReference type="NCBI Taxonomy" id="1076935"/>
    <lineage>
        <taxon>Eukaryota</taxon>
        <taxon>Fungi</taxon>
        <taxon>Dikarya</taxon>
        <taxon>Ascomycota</taxon>
        <taxon>Pezizomycotina</taxon>
        <taxon>Pezizomycetes</taxon>
        <taxon>Pezizales</taxon>
        <taxon>Pyronemataceae</taxon>
        <taxon>Pyronema</taxon>
    </lineage>
</organism>
<dbReference type="EMBL" id="HF935410">
    <property type="protein sequence ID" value="CCX08378.1"/>
    <property type="molecule type" value="Genomic_DNA"/>
</dbReference>
<dbReference type="GO" id="GO:0016740">
    <property type="term" value="F:transferase activity"/>
    <property type="evidence" value="ECO:0007669"/>
    <property type="project" value="UniProtKB-KW"/>
</dbReference>
<proteinExistence type="inferred from homology"/>
<feature type="domain" description="GST C-terminal" evidence="4">
    <location>
        <begin position="107"/>
        <end position="234"/>
    </location>
</feature>
<dbReference type="SUPFAM" id="SSF52833">
    <property type="entry name" value="Thioredoxin-like"/>
    <property type="match status" value="1"/>
</dbReference>
<reference evidence="5 6" key="1">
    <citation type="journal article" date="2013" name="PLoS Genet.">
        <title>The genome and development-dependent transcriptomes of Pyronema confluens: a window into fungal evolution.</title>
        <authorList>
            <person name="Traeger S."/>
            <person name="Altegoer F."/>
            <person name="Freitag M."/>
            <person name="Gabaldon T."/>
            <person name="Kempken F."/>
            <person name="Kumar A."/>
            <person name="Marcet-Houben M."/>
            <person name="Poggeler S."/>
            <person name="Stajich J.E."/>
            <person name="Nowrousian M."/>
        </authorList>
    </citation>
    <scope>NUCLEOTIDE SEQUENCE [LARGE SCALE GENOMIC DNA]</scope>
    <source>
        <strain evidence="6">CBS 100304</strain>
        <tissue evidence="5">Vegetative mycelium</tissue>
    </source>
</reference>
<dbReference type="STRING" id="1076935.U4L6Y9"/>
<feature type="domain" description="GST N-terminal" evidence="3">
    <location>
        <begin position="15"/>
        <end position="101"/>
    </location>
</feature>
<dbReference type="CDD" id="cd03048">
    <property type="entry name" value="GST_N_Ure2p_like"/>
    <property type="match status" value="1"/>
</dbReference>
<dbReference type="PROSITE" id="PS50405">
    <property type="entry name" value="GST_CTER"/>
    <property type="match status" value="1"/>
</dbReference>
<evidence type="ECO:0000259" key="3">
    <source>
        <dbReference type="PROSITE" id="PS50404"/>
    </source>
</evidence>
<dbReference type="SFLD" id="SFLDG00358">
    <property type="entry name" value="Main_(cytGST)"/>
    <property type="match status" value="1"/>
</dbReference>